<protein>
    <submittedName>
        <fullName evidence="2">(northern house mosquito) hypothetical protein</fullName>
    </submittedName>
</protein>
<dbReference type="EMBL" id="HBUE01169826">
    <property type="protein sequence ID" value="CAG6514466.1"/>
    <property type="molecule type" value="Transcribed_RNA"/>
</dbReference>
<dbReference type="EMBL" id="HBUE01169829">
    <property type="protein sequence ID" value="CAG6514467.1"/>
    <property type="molecule type" value="Transcribed_RNA"/>
</dbReference>
<accession>A0A8D8C5D6</accession>
<name>A0A8D8C5D6_CULPI</name>
<keyword evidence="1" id="KW-0472">Membrane</keyword>
<dbReference type="EMBL" id="HBUE01101519">
    <property type="protein sequence ID" value="CAG6485560.1"/>
    <property type="molecule type" value="Transcribed_RNA"/>
</dbReference>
<dbReference type="EMBL" id="HBUE01169833">
    <property type="protein sequence ID" value="CAG6514469.1"/>
    <property type="molecule type" value="Transcribed_RNA"/>
</dbReference>
<proteinExistence type="predicted"/>
<dbReference type="EMBL" id="HBUE01101524">
    <property type="protein sequence ID" value="CAG6485561.1"/>
    <property type="molecule type" value="Transcribed_RNA"/>
</dbReference>
<dbReference type="EMBL" id="HBUE01101526">
    <property type="protein sequence ID" value="CAG6485562.1"/>
    <property type="molecule type" value="Transcribed_RNA"/>
</dbReference>
<dbReference type="EMBL" id="HBUE01275220">
    <property type="protein sequence ID" value="CAG6565956.1"/>
    <property type="molecule type" value="Transcribed_RNA"/>
</dbReference>
<evidence type="ECO:0000256" key="1">
    <source>
        <dbReference type="SAM" id="Phobius"/>
    </source>
</evidence>
<reference evidence="2" key="1">
    <citation type="submission" date="2021-05" db="EMBL/GenBank/DDBJ databases">
        <authorList>
            <person name="Alioto T."/>
            <person name="Alioto T."/>
            <person name="Gomez Garrido J."/>
        </authorList>
    </citation>
    <scope>NUCLEOTIDE SEQUENCE</scope>
</reference>
<dbReference type="EMBL" id="HBUE01169817">
    <property type="protein sequence ID" value="CAG6514463.1"/>
    <property type="molecule type" value="Transcribed_RNA"/>
</dbReference>
<dbReference type="EMBL" id="HBUE01169831">
    <property type="protein sequence ID" value="CAG6514468.1"/>
    <property type="molecule type" value="Transcribed_RNA"/>
</dbReference>
<dbReference type="EMBL" id="HBUE01169823">
    <property type="protein sequence ID" value="CAG6514465.1"/>
    <property type="molecule type" value="Transcribed_RNA"/>
</dbReference>
<dbReference type="EMBL" id="HBUE01169818">
    <property type="protein sequence ID" value="CAG6514464.1"/>
    <property type="molecule type" value="Transcribed_RNA"/>
</dbReference>
<sequence>MAWIGLFLNRTIFVFGLAIRFFYQYKLKRGSKGYLWGALQWAAWCVCEPFNRRYSKETQIVNLSSQYNTFKDSRFKKYKPRKKYFINLSLEIKLQFLFVKILLVIFFNSLAKSS</sequence>
<dbReference type="EMBL" id="HBUE01275217">
    <property type="protein sequence ID" value="CAG6565955.1"/>
    <property type="molecule type" value="Transcribed_RNA"/>
</dbReference>
<dbReference type="EMBL" id="HBUE01275210">
    <property type="protein sequence ID" value="CAG6565953.1"/>
    <property type="molecule type" value="Transcribed_RNA"/>
</dbReference>
<feature type="transmembrane region" description="Helical" evidence="1">
    <location>
        <begin position="6"/>
        <end position="23"/>
    </location>
</feature>
<organism evidence="2">
    <name type="scientific">Culex pipiens</name>
    <name type="common">House mosquito</name>
    <dbReference type="NCBI Taxonomy" id="7175"/>
    <lineage>
        <taxon>Eukaryota</taxon>
        <taxon>Metazoa</taxon>
        <taxon>Ecdysozoa</taxon>
        <taxon>Arthropoda</taxon>
        <taxon>Hexapoda</taxon>
        <taxon>Insecta</taxon>
        <taxon>Pterygota</taxon>
        <taxon>Neoptera</taxon>
        <taxon>Endopterygota</taxon>
        <taxon>Diptera</taxon>
        <taxon>Nematocera</taxon>
        <taxon>Culicoidea</taxon>
        <taxon>Culicidae</taxon>
        <taxon>Culicinae</taxon>
        <taxon>Culicini</taxon>
        <taxon>Culex</taxon>
        <taxon>Culex</taxon>
    </lineage>
</organism>
<keyword evidence="1" id="KW-1133">Transmembrane helix</keyword>
<dbReference type="EMBL" id="HBUE01275215">
    <property type="protein sequence ID" value="CAG6565954.1"/>
    <property type="molecule type" value="Transcribed_RNA"/>
</dbReference>
<dbReference type="AlphaFoldDB" id="A0A8D8C5D6"/>
<evidence type="ECO:0000313" key="2">
    <source>
        <dbReference type="EMBL" id="CAG6485560.1"/>
    </source>
</evidence>
<dbReference type="EMBL" id="HBUE01275224">
    <property type="protein sequence ID" value="CAG6565958.1"/>
    <property type="molecule type" value="Transcribed_RNA"/>
</dbReference>
<keyword evidence="1" id="KW-0812">Transmembrane</keyword>
<feature type="transmembrane region" description="Helical" evidence="1">
    <location>
        <begin position="84"/>
        <end position="107"/>
    </location>
</feature>
<dbReference type="EMBL" id="HBUE01275209">
    <property type="protein sequence ID" value="CAG6565952.1"/>
    <property type="molecule type" value="Transcribed_RNA"/>
</dbReference>
<dbReference type="EMBL" id="HBUE01275222">
    <property type="protein sequence ID" value="CAG6565957.1"/>
    <property type="molecule type" value="Transcribed_RNA"/>
</dbReference>